<dbReference type="GO" id="GO:0019748">
    <property type="term" value="P:secondary metabolic process"/>
    <property type="evidence" value="ECO:0007669"/>
    <property type="project" value="TreeGrafter"/>
</dbReference>
<dbReference type="GO" id="GO:0004185">
    <property type="term" value="F:serine-type carboxypeptidase activity"/>
    <property type="evidence" value="ECO:0007669"/>
    <property type="project" value="InterPro"/>
</dbReference>
<proteinExistence type="inferred from homology"/>
<dbReference type="PANTHER" id="PTHR11802:SF260">
    <property type="entry name" value="SERINE CARBOXYPEPTIDASE-LIKE 19"/>
    <property type="match status" value="1"/>
</dbReference>
<comment type="caution">
    <text evidence="2">The sequence shown here is derived from an EMBL/GenBank/DDBJ whole genome shotgun (WGS) entry which is preliminary data.</text>
</comment>
<accession>A0A1E5VWL2</accession>
<dbReference type="PANTHER" id="PTHR11802">
    <property type="entry name" value="SERINE PROTEASE FAMILY S10 SERINE CARBOXYPEPTIDASE"/>
    <property type="match status" value="1"/>
</dbReference>
<organism evidence="2 3">
    <name type="scientific">Dichanthelium oligosanthes</name>
    <dbReference type="NCBI Taxonomy" id="888268"/>
    <lineage>
        <taxon>Eukaryota</taxon>
        <taxon>Viridiplantae</taxon>
        <taxon>Streptophyta</taxon>
        <taxon>Embryophyta</taxon>
        <taxon>Tracheophyta</taxon>
        <taxon>Spermatophyta</taxon>
        <taxon>Magnoliopsida</taxon>
        <taxon>Liliopsida</taxon>
        <taxon>Poales</taxon>
        <taxon>Poaceae</taxon>
        <taxon>PACMAD clade</taxon>
        <taxon>Panicoideae</taxon>
        <taxon>Panicodae</taxon>
        <taxon>Paniceae</taxon>
        <taxon>Dichantheliinae</taxon>
        <taxon>Dichanthelium</taxon>
    </lineage>
</organism>
<dbReference type="AlphaFoldDB" id="A0A1E5VWL2"/>
<evidence type="ECO:0000313" key="3">
    <source>
        <dbReference type="Proteomes" id="UP000095767"/>
    </source>
</evidence>
<dbReference type="InterPro" id="IPR001563">
    <property type="entry name" value="Peptidase_S10"/>
</dbReference>
<dbReference type="GO" id="GO:0016747">
    <property type="term" value="F:acyltransferase activity, transferring groups other than amino-acyl groups"/>
    <property type="evidence" value="ECO:0007669"/>
    <property type="project" value="TreeGrafter"/>
</dbReference>
<dbReference type="Proteomes" id="UP000095767">
    <property type="component" value="Unassembled WGS sequence"/>
</dbReference>
<gene>
    <name evidence="2" type="ORF">BAE44_0009479</name>
</gene>
<reference evidence="2 3" key="1">
    <citation type="submission" date="2016-09" db="EMBL/GenBank/DDBJ databases">
        <title>The draft genome of Dichanthelium oligosanthes: A C3 panicoid grass species.</title>
        <authorList>
            <person name="Studer A.J."/>
            <person name="Schnable J.C."/>
            <person name="Brutnell T.P."/>
        </authorList>
    </citation>
    <scope>NUCLEOTIDE SEQUENCE [LARGE SCALE GENOMIC DNA]</scope>
    <source>
        <strain evidence="3">cv. Kellogg 1175</strain>
        <tissue evidence="2">Leaf</tissue>
    </source>
</reference>
<evidence type="ECO:0000256" key="1">
    <source>
        <dbReference type="ARBA" id="ARBA00009431"/>
    </source>
</evidence>
<evidence type="ECO:0008006" key="4">
    <source>
        <dbReference type="Google" id="ProtNLM"/>
    </source>
</evidence>
<dbReference type="SUPFAM" id="SSF53474">
    <property type="entry name" value="alpha/beta-Hydrolases"/>
    <property type="match status" value="1"/>
</dbReference>
<dbReference type="EMBL" id="LWDX02027481">
    <property type="protein sequence ID" value="OEL29502.1"/>
    <property type="molecule type" value="Genomic_DNA"/>
</dbReference>
<protein>
    <recommendedName>
        <fullName evidence="4">Serine carboxypeptidase-like 19</fullName>
    </recommendedName>
</protein>
<dbReference type="InterPro" id="IPR029058">
    <property type="entry name" value="AB_hydrolase_fold"/>
</dbReference>
<keyword evidence="3" id="KW-1185">Reference proteome</keyword>
<sequence length="187" mass="21104">MVLRTTTTTRPPRLRLPCRCLFFSRWFFLCFLLIAFFASSGSGRVVTSLPGFDGRLPFHLETGYVEVDEANGAELFYYFVQAESEAAASNAPFILWLTGGHRCSVLSGLAYEIGPIRFVLEPYDGTLPRLRYNPNSWTKVGHHPLSLYLFFSPVPVFSTVITYQLLETVILPTRMPSQQSGLLSKRP</sequence>
<name>A0A1E5VWL2_9POAL</name>
<comment type="similarity">
    <text evidence="1">Belongs to the peptidase S10 family.</text>
</comment>
<dbReference type="Pfam" id="PF00450">
    <property type="entry name" value="Peptidase_S10"/>
    <property type="match status" value="1"/>
</dbReference>
<dbReference type="GO" id="GO:0006508">
    <property type="term" value="P:proteolysis"/>
    <property type="evidence" value="ECO:0007669"/>
    <property type="project" value="InterPro"/>
</dbReference>
<dbReference type="OrthoDB" id="678094at2759"/>
<dbReference type="Gene3D" id="3.40.50.1820">
    <property type="entry name" value="alpha/beta hydrolase"/>
    <property type="match status" value="1"/>
</dbReference>
<evidence type="ECO:0000313" key="2">
    <source>
        <dbReference type="EMBL" id="OEL29502.1"/>
    </source>
</evidence>